<feature type="region of interest" description="Disordered" evidence="6">
    <location>
        <begin position="120"/>
        <end position="161"/>
    </location>
</feature>
<proteinExistence type="predicted"/>
<evidence type="ECO:0000256" key="3">
    <source>
        <dbReference type="ARBA" id="ARBA00023125"/>
    </source>
</evidence>
<keyword evidence="5" id="KW-0539">Nucleus</keyword>
<dbReference type="Proteomes" id="UP001279734">
    <property type="component" value="Unassembled WGS sequence"/>
</dbReference>
<feature type="compositionally biased region" description="Low complexity" evidence="6">
    <location>
        <begin position="131"/>
        <end position="144"/>
    </location>
</feature>
<evidence type="ECO:0000256" key="2">
    <source>
        <dbReference type="ARBA" id="ARBA00023015"/>
    </source>
</evidence>
<dbReference type="PROSITE" id="PS50888">
    <property type="entry name" value="BHLH"/>
    <property type="match status" value="1"/>
</dbReference>
<dbReference type="InterPro" id="IPR047265">
    <property type="entry name" value="PIF1-like_bHLH"/>
</dbReference>
<dbReference type="InterPro" id="IPR031066">
    <property type="entry name" value="bHLH_ALC-like_plant"/>
</dbReference>
<dbReference type="Pfam" id="PF00010">
    <property type="entry name" value="HLH"/>
    <property type="match status" value="1"/>
</dbReference>
<evidence type="ECO:0000313" key="8">
    <source>
        <dbReference type="EMBL" id="GMH13821.1"/>
    </source>
</evidence>
<dbReference type="PANTHER" id="PTHR45855">
    <property type="entry name" value="TRANSCRIPTION FACTOR PIF1-RELATED"/>
    <property type="match status" value="1"/>
</dbReference>
<organism evidence="8 9">
    <name type="scientific">Nepenthes gracilis</name>
    <name type="common">Slender pitcher plant</name>
    <dbReference type="NCBI Taxonomy" id="150966"/>
    <lineage>
        <taxon>Eukaryota</taxon>
        <taxon>Viridiplantae</taxon>
        <taxon>Streptophyta</taxon>
        <taxon>Embryophyta</taxon>
        <taxon>Tracheophyta</taxon>
        <taxon>Spermatophyta</taxon>
        <taxon>Magnoliopsida</taxon>
        <taxon>eudicotyledons</taxon>
        <taxon>Gunneridae</taxon>
        <taxon>Pentapetalae</taxon>
        <taxon>Caryophyllales</taxon>
        <taxon>Nepenthaceae</taxon>
        <taxon>Nepenthes</taxon>
    </lineage>
</organism>
<sequence length="338" mass="36656">MADPNPCSSASLPLATNFTLEHDDISTLLNTLLHNSSLPSTASASVSDVSQQQPTFPSSPQENRRQFYGSAVFSGSAGFDLSTVPLFTYPRAYYASEGSERTENAFPGAIASSMERIGEFDCESEKDNEASEAPANPAPVSNSSKRSRAAEVHNLSEKRRRQRINEKMKALQKLIPNSNKTDKASMLDEAIEYLKQLQLQVQMLAMRNGSTLHPLYLPGVVPSVQPPGTATHFAEGNGMPSTSRGAGCFSANQEISFQNVFDLSDRYASLDQKILMPVVSEDSNSQPSIGLEPSSSVHHHIPSNNLSTQTKELCKDTTLPQLQLEKSHGENSSSGVSF</sequence>
<keyword evidence="2" id="KW-0805">Transcription regulation</keyword>
<evidence type="ECO:0000256" key="6">
    <source>
        <dbReference type="SAM" id="MobiDB-lite"/>
    </source>
</evidence>
<name>A0AAD3SNW4_NEPGR</name>
<dbReference type="GO" id="GO:0003677">
    <property type="term" value="F:DNA binding"/>
    <property type="evidence" value="ECO:0007669"/>
    <property type="project" value="UniProtKB-KW"/>
</dbReference>
<dbReference type="AlphaFoldDB" id="A0AAD3SNW4"/>
<dbReference type="CDD" id="cd11445">
    <property type="entry name" value="bHLH_AtPIF_like"/>
    <property type="match status" value="1"/>
</dbReference>
<keyword evidence="3" id="KW-0238">DNA-binding</keyword>
<evidence type="ECO:0000256" key="1">
    <source>
        <dbReference type="ARBA" id="ARBA00004123"/>
    </source>
</evidence>
<dbReference type="EMBL" id="BSYO01000013">
    <property type="protein sequence ID" value="GMH13821.1"/>
    <property type="molecule type" value="Genomic_DNA"/>
</dbReference>
<protein>
    <recommendedName>
        <fullName evidence="7">BHLH domain-containing protein</fullName>
    </recommendedName>
</protein>
<dbReference type="PANTHER" id="PTHR45855:SF6">
    <property type="entry name" value="TRANSCRIPTION FACTOR ALC"/>
    <property type="match status" value="1"/>
</dbReference>
<feature type="region of interest" description="Disordered" evidence="6">
    <location>
        <begin position="281"/>
        <end position="309"/>
    </location>
</feature>
<comment type="subcellular location">
    <subcellularLocation>
        <location evidence="1">Nucleus</location>
    </subcellularLocation>
</comment>
<feature type="domain" description="BHLH" evidence="7">
    <location>
        <begin position="148"/>
        <end position="197"/>
    </location>
</feature>
<evidence type="ECO:0000256" key="4">
    <source>
        <dbReference type="ARBA" id="ARBA00023163"/>
    </source>
</evidence>
<gene>
    <name evidence="8" type="ORF">Nepgr_015662</name>
</gene>
<dbReference type="InterPro" id="IPR011598">
    <property type="entry name" value="bHLH_dom"/>
</dbReference>
<dbReference type="SMART" id="SM00353">
    <property type="entry name" value="HLH"/>
    <property type="match status" value="1"/>
</dbReference>
<accession>A0AAD3SNW4</accession>
<feature type="region of interest" description="Disordered" evidence="6">
    <location>
        <begin position="40"/>
        <end position="63"/>
    </location>
</feature>
<dbReference type="FunFam" id="4.10.280.10:FF:000004">
    <property type="entry name" value="Basic helix-loop-helix transcription factor"/>
    <property type="match status" value="1"/>
</dbReference>
<keyword evidence="4" id="KW-0804">Transcription</keyword>
<dbReference type="GO" id="GO:0005634">
    <property type="term" value="C:nucleus"/>
    <property type="evidence" value="ECO:0007669"/>
    <property type="project" value="UniProtKB-SubCell"/>
</dbReference>
<dbReference type="Gene3D" id="4.10.280.10">
    <property type="entry name" value="Helix-loop-helix DNA-binding domain"/>
    <property type="match status" value="1"/>
</dbReference>
<feature type="compositionally biased region" description="Basic and acidic residues" evidence="6">
    <location>
        <begin position="148"/>
        <end position="161"/>
    </location>
</feature>
<reference evidence="8" key="1">
    <citation type="submission" date="2023-05" db="EMBL/GenBank/DDBJ databases">
        <title>Nepenthes gracilis genome sequencing.</title>
        <authorList>
            <person name="Fukushima K."/>
        </authorList>
    </citation>
    <scope>NUCLEOTIDE SEQUENCE</scope>
    <source>
        <strain evidence="8">SING2019-196</strain>
    </source>
</reference>
<dbReference type="GO" id="GO:0046983">
    <property type="term" value="F:protein dimerization activity"/>
    <property type="evidence" value="ECO:0007669"/>
    <property type="project" value="InterPro"/>
</dbReference>
<keyword evidence="9" id="KW-1185">Reference proteome</keyword>
<evidence type="ECO:0000256" key="5">
    <source>
        <dbReference type="ARBA" id="ARBA00023242"/>
    </source>
</evidence>
<comment type="caution">
    <text evidence="8">The sequence shown here is derived from an EMBL/GenBank/DDBJ whole genome shotgun (WGS) entry which is preliminary data.</text>
</comment>
<evidence type="ECO:0000313" key="9">
    <source>
        <dbReference type="Proteomes" id="UP001279734"/>
    </source>
</evidence>
<dbReference type="InterPro" id="IPR036638">
    <property type="entry name" value="HLH_DNA-bd_sf"/>
</dbReference>
<dbReference type="SUPFAM" id="SSF47459">
    <property type="entry name" value="HLH, helix-loop-helix DNA-binding domain"/>
    <property type="match status" value="1"/>
</dbReference>
<feature type="compositionally biased region" description="Low complexity" evidence="6">
    <location>
        <begin position="40"/>
        <end position="61"/>
    </location>
</feature>
<evidence type="ECO:0000259" key="7">
    <source>
        <dbReference type="PROSITE" id="PS50888"/>
    </source>
</evidence>
<feature type="compositionally biased region" description="Basic and acidic residues" evidence="6">
    <location>
        <begin position="120"/>
        <end position="129"/>
    </location>
</feature>